<evidence type="ECO:0000256" key="5">
    <source>
        <dbReference type="SAM" id="SignalP"/>
    </source>
</evidence>
<evidence type="ECO:0000256" key="3">
    <source>
        <dbReference type="ARBA" id="ARBA00023004"/>
    </source>
</evidence>
<dbReference type="RefSeq" id="WP_128390770.1">
    <property type="nucleotide sequence ID" value="NZ_SBII01000011.1"/>
</dbReference>
<keyword evidence="4" id="KW-0411">Iron-sulfur</keyword>
<dbReference type="OrthoDB" id="1201186at2"/>
<dbReference type="GO" id="GO:0046872">
    <property type="term" value="F:metal ion binding"/>
    <property type="evidence" value="ECO:0007669"/>
    <property type="project" value="UniProtKB-KW"/>
</dbReference>
<sequence length="142" mass="15864">MKKYILLLLILPFIGACSKDDFTNNNRYLPNYNFSIDINLDLPLYSQLQFPSNPVRVTQLGIGINGVIVMNVGGSYTAFEASCPNQALSNCSVLEIKGILVKCPCDGVEYSLFTGQPSTKVEFPLKQYRVQMLAPNMLRVYN</sequence>
<dbReference type="Gene3D" id="2.102.10.10">
    <property type="entry name" value="Rieske [2Fe-2S] iron-sulphur domain"/>
    <property type="match status" value="1"/>
</dbReference>
<evidence type="ECO:0000256" key="4">
    <source>
        <dbReference type="ARBA" id="ARBA00023014"/>
    </source>
</evidence>
<keyword evidence="8" id="KW-1185">Reference proteome</keyword>
<accession>A0A444GRZ1</accession>
<feature type="signal peptide" evidence="5">
    <location>
        <begin position="1"/>
        <end position="18"/>
    </location>
</feature>
<keyword evidence="5" id="KW-0732">Signal</keyword>
<dbReference type="PROSITE" id="PS51296">
    <property type="entry name" value="RIESKE"/>
    <property type="match status" value="1"/>
</dbReference>
<evidence type="ECO:0000313" key="7">
    <source>
        <dbReference type="EMBL" id="RWW93815.1"/>
    </source>
</evidence>
<reference evidence="7 8" key="1">
    <citation type="submission" date="2019-01" db="EMBL/GenBank/DDBJ databases">
        <title>Flavobacterium sp. nov.,isolated from freshwater.</title>
        <authorList>
            <person name="Zhang R."/>
            <person name="Du Z.-J."/>
        </authorList>
    </citation>
    <scope>NUCLEOTIDE SEQUENCE [LARGE SCALE GENOMIC DNA]</scope>
    <source>
        <strain evidence="7 8">1E403</strain>
    </source>
</reference>
<dbReference type="InterPro" id="IPR036922">
    <property type="entry name" value="Rieske_2Fe-2S_sf"/>
</dbReference>
<organism evidence="7 8">
    <name type="scientific">Flavobacterium cerinum</name>
    <dbReference type="NCBI Taxonomy" id="2502784"/>
    <lineage>
        <taxon>Bacteria</taxon>
        <taxon>Pseudomonadati</taxon>
        <taxon>Bacteroidota</taxon>
        <taxon>Flavobacteriia</taxon>
        <taxon>Flavobacteriales</taxon>
        <taxon>Flavobacteriaceae</taxon>
        <taxon>Flavobacterium</taxon>
    </lineage>
</organism>
<dbReference type="Proteomes" id="UP000287527">
    <property type="component" value="Unassembled WGS sequence"/>
</dbReference>
<keyword evidence="1" id="KW-0001">2Fe-2S</keyword>
<protein>
    <recommendedName>
        <fullName evidence="6">Rieske domain-containing protein</fullName>
    </recommendedName>
</protein>
<proteinExistence type="predicted"/>
<evidence type="ECO:0000256" key="1">
    <source>
        <dbReference type="ARBA" id="ARBA00022714"/>
    </source>
</evidence>
<dbReference type="SUPFAM" id="SSF50022">
    <property type="entry name" value="ISP domain"/>
    <property type="match status" value="1"/>
</dbReference>
<dbReference type="EMBL" id="SBII01000011">
    <property type="protein sequence ID" value="RWW93815.1"/>
    <property type="molecule type" value="Genomic_DNA"/>
</dbReference>
<dbReference type="AlphaFoldDB" id="A0A444GRZ1"/>
<keyword evidence="2" id="KW-0479">Metal-binding</keyword>
<keyword evidence="3" id="KW-0408">Iron</keyword>
<feature type="domain" description="Rieske" evidence="6">
    <location>
        <begin position="41"/>
        <end position="139"/>
    </location>
</feature>
<feature type="chain" id="PRO_5019193228" description="Rieske domain-containing protein" evidence="5">
    <location>
        <begin position="19"/>
        <end position="142"/>
    </location>
</feature>
<dbReference type="GO" id="GO:0051537">
    <property type="term" value="F:2 iron, 2 sulfur cluster binding"/>
    <property type="evidence" value="ECO:0007669"/>
    <property type="project" value="UniProtKB-KW"/>
</dbReference>
<gene>
    <name evidence="7" type="ORF">EPI11_14875</name>
</gene>
<dbReference type="PROSITE" id="PS51257">
    <property type="entry name" value="PROKAR_LIPOPROTEIN"/>
    <property type="match status" value="1"/>
</dbReference>
<name>A0A444GRZ1_9FLAO</name>
<evidence type="ECO:0000313" key="8">
    <source>
        <dbReference type="Proteomes" id="UP000287527"/>
    </source>
</evidence>
<evidence type="ECO:0000259" key="6">
    <source>
        <dbReference type="PROSITE" id="PS51296"/>
    </source>
</evidence>
<comment type="caution">
    <text evidence="7">The sequence shown here is derived from an EMBL/GenBank/DDBJ whole genome shotgun (WGS) entry which is preliminary data.</text>
</comment>
<evidence type="ECO:0000256" key="2">
    <source>
        <dbReference type="ARBA" id="ARBA00022723"/>
    </source>
</evidence>
<dbReference type="InterPro" id="IPR017941">
    <property type="entry name" value="Rieske_2Fe-2S"/>
</dbReference>